<dbReference type="EMBL" id="CP097218">
    <property type="protein sequence ID" value="UQN30114.1"/>
    <property type="molecule type" value="Genomic_DNA"/>
</dbReference>
<evidence type="ECO:0000313" key="2">
    <source>
        <dbReference type="Proteomes" id="UP001055868"/>
    </source>
</evidence>
<evidence type="ECO:0000313" key="1">
    <source>
        <dbReference type="EMBL" id="UQN30114.1"/>
    </source>
</evidence>
<evidence type="ECO:0008006" key="3">
    <source>
        <dbReference type="Google" id="ProtNLM"/>
    </source>
</evidence>
<protein>
    <recommendedName>
        <fullName evidence="3">Tetratricopeptide repeat protein</fullName>
    </recommendedName>
</protein>
<sequence>MSSFEFEGMTFTIDPMTLRESVDAPGALARWCAANPRDPRTVAHLRILGRLEEAEALGRVLLADSPAHPVARASLRTRFAQVLQWQGRFETADEEFSRAAEETGLSDDPTAPSSILALAAVLQHRAKNRFEHALVAEAGERPRLSARLMDAALEDARRSLAIREGLRASEDRILSSRETVARLERDGEG</sequence>
<keyword evidence="2" id="KW-1185">Reference proteome</keyword>
<dbReference type="InterPro" id="IPR011990">
    <property type="entry name" value="TPR-like_helical_dom_sf"/>
</dbReference>
<dbReference type="Gene3D" id="1.25.40.10">
    <property type="entry name" value="Tetratricopeptide repeat domain"/>
    <property type="match status" value="1"/>
</dbReference>
<proteinExistence type="predicted"/>
<dbReference type="RefSeq" id="WP_249479282.1">
    <property type="nucleotide sequence ID" value="NZ_CP097218.1"/>
</dbReference>
<accession>A0ABY4N7M3</accession>
<gene>
    <name evidence="1" type="ORF">M4486_01825</name>
</gene>
<dbReference type="SUPFAM" id="SSF48452">
    <property type="entry name" value="TPR-like"/>
    <property type="match status" value="1"/>
</dbReference>
<dbReference type="Proteomes" id="UP001055868">
    <property type="component" value="Chromosome"/>
</dbReference>
<name>A0ABY4N7M3_9MICO</name>
<organism evidence="1 2">
    <name type="scientific">Brachybacterium kimchii</name>
    <dbReference type="NCBI Taxonomy" id="2942909"/>
    <lineage>
        <taxon>Bacteria</taxon>
        <taxon>Bacillati</taxon>
        <taxon>Actinomycetota</taxon>
        <taxon>Actinomycetes</taxon>
        <taxon>Micrococcales</taxon>
        <taxon>Dermabacteraceae</taxon>
        <taxon>Brachybacterium</taxon>
    </lineage>
</organism>
<reference evidence="1" key="1">
    <citation type="submission" date="2022-05" db="EMBL/GenBank/DDBJ databases">
        <title>Genomic analysis of Brachybacterium sp. CBA3104.</title>
        <authorList>
            <person name="Roh S.W."/>
            <person name="Kim Y.B."/>
            <person name="Kim Y."/>
        </authorList>
    </citation>
    <scope>NUCLEOTIDE SEQUENCE</scope>
    <source>
        <strain evidence="1">CBA3104</strain>
    </source>
</reference>